<protein>
    <recommendedName>
        <fullName evidence="5">MARVEL domain-containing protein</fullName>
    </recommendedName>
</protein>
<feature type="transmembrane region" description="Helical" evidence="2">
    <location>
        <begin position="94"/>
        <end position="114"/>
    </location>
</feature>
<reference evidence="3 4" key="1">
    <citation type="submission" date="2017-03" db="EMBL/GenBank/DDBJ databases">
        <title>Genomes of endolithic fungi from Antarctica.</title>
        <authorList>
            <person name="Coleine C."/>
            <person name="Masonjones S."/>
            <person name="Stajich J.E."/>
        </authorList>
    </citation>
    <scope>NUCLEOTIDE SEQUENCE [LARGE SCALE GENOMIC DNA]</scope>
    <source>
        <strain evidence="3 4">CCFEE 6314</strain>
    </source>
</reference>
<dbReference type="PANTHER" id="PTHR42083:SF1">
    <property type="entry name" value="MARVEL DOMAIN-CONTAINING PROTEIN"/>
    <property type="match status" value="1"/>
</dbReference>
<feature type="transmembrane region" description="Helical" evidence="2">
    <location>
        <begin position="134"/>
        <end position="156"/>
    </location>
</feature>
<evidence type="ECO:0000256" key="2">
    <source>
        <dbReference type="SAM" id="Phobius"/>
    </source>
</evidence>
<organism evidence="3 4">
    <name type="scientific">Exophiala mesophila</name>
    <name type="common">Black yeast-like fungus</name>
    <dbReference type="NCBI Taxonomy" id="212818"/>
    <lineage>
        <taxon>Eukaryota</taxon>
        <taxon>Fungi</taxon>
        <taxon>Dikarya</taxon>
        <taxon>Ascomycota</taxon>
        <taxon>Pezizomycotina</taxon>
        <taxon>Eurotiomycetes</taxon>
        <taxon>Chaetothyriomycetidae</taxon>
        <taxon>Chaetothyriales</taxon>
        <taxon>Herpotrichiellaceae</taxon>
        <taxon>Exophiala</taxon>
    </lineage>
</organism>
<comment type="caution">
    <text evidence="3">The sequence shown here is derived from an EMBL/GenBank/DDBJ whole genome shotgun (WGS) entry which is preliminary data.</text>
</comment>
<dbReference type="EMBL" id="NAJM01000027">
    <property type="protein sequence ID" value="RVX69819.1"/>
    <property type="molecule type" value="Genomic_DNA"/>
</dbReference>
<sequence>MKPSTILRLILRLFQLVQALVVIGYYGTYLNRAMKADKYADGKWVRGPDTIPPEFSRLTSALQIFAVVVGSISAFVALMYGIAEALLFKRHLGYVFAVDLILLILWIVLTGLFGHMYFSENVEMDKDIEKMKTAAIFDAIGLGLWSVSLTIAVFMFKKARTASGKSSTGGSRWHGRQRAGSANADYSY</sequence>
<keyword evidence="2" id="KW-1133">Transmembrane helix</keyword>
<feature type="transmembrane region" description="Helical" evidence="2">
    <location>
        <begin position="61"/>
        <end position="82"/>
    </location>
</feature>
<accession>A0A438N261</accession>
<evidence type="ECO:0008006" key="5">
    <source>
        <dbReference type="Google" id="ProtNLM"/>
    </source>
</evidence>
<name>A0A438N261_EXOME</name>
<evidence type="ECO:0000313" key="4">
    <source>
        <dbReference type="Proteomes" id="UP000288859"/>
    </source>
</evidence>
<evidence type="ECO:0000256" key="1">
    <source>
        <dbReference type="SAM" id="MobiDB-lite"/>
    </source>
</evidence>
<proteinExistence type="predicted"/>
<gene>
    <name evidence="3" type="ORF">B0A52_06464</name>
</gene>
<keyword evidence="2" id="KW-0472">Membrane</keyword>
<dbReference type="OrthoDB" id="5363290at2759"/>
<feature type="transmembrane region" description="Helical" evidence="2">
    <location>
        <begin position="9"/>
        <end position="27"/>
    </location>
</feature>
<keyword evidence="2" id="KW-0812">Transmembrane</keyword>
<dbReference type="AlphaFoldDB" id="A0A438N261"/>
<evidence type="ECO:0000313" key="3">
    <source>
        <dbReference type="EMBL" id="RVX69819.1"/>
    </source>
</evidence>
<dbReference type="PANTHER" id="PTHR42083">
    <property type="entry name" value="MARVEL DOMAIN-CONTAINING PROTEIN"/>
    <property type="match status" value="1"/>
</dbReference>
<dbReference type="Proteomes" id="UP000288859">
    <property type="component" value="Unassembled WGS sequence"/>
</dbReference>
<feature type="region of interest" description="Disordered" evidence="1">
    <location>
        <begin position="162"/>
        <end position="188"/>
    </location>
</feature>